<dbReference type="EMBL" id="JAHCVJ010000003">
    <property type="protein sequence ID" value="MBT0664468.1"/>
    <property type="molecule type" value="Genomic_DNA"/>
</dbReference>
<dbReference type="Pfam" id="PF00753">
    <property type="entry name" value="Lactamase_B"/>
    <property type="match status" value="1"/>
</dbReference>
<evidence type="ECO:0000313" key="9">
    <source>
        <dbReference type="Proteomes" id="UP000811899"/>
    </source>
</evidence>
<comment type="caution">
    <text evidence="8">The sequence shown here is derived from an EMBL/GenBank/DDBJ whole genome shotgun (WGS) entry which is preliminary data.</text>
</comment>
<dbReference type="InterPro" id="IPR035681">
    <property type="entry name" value="ComA-like_MBL"/>
</dbReference>
<dbReference type="RefSeq" id="WP_214171241.1">
    <property type="nucleotide sequence ID" value="NZ_JAHCVJ010000003.1"/>
</dbReference>
<dbReference type="PANTHER" id="PTHR30619">
    <property type="entry name" value="DNA INTERNALIZATION/COMPETENCE PROTEIN COMEC/REC2"/>
    <property type="match status" value="1"/>
</dbReference>
<feature type="transmembrane region" description="Helical" evidence="6">
    <location>
        <begin position="328"/>
        <end position="347"/>
    </location>
</feature>
<dbReference type="SMART" id="SM00849">
    <property type="entry name" value="Lactamase_B"/>
    <property type="match status" value="1"/>
</dbReference>
<dbReference type="InterPro" id="IPR004797">
    <property type="entry name" value="Competence_ComEC/Rec2"/>
</dbReference>
<dbReference type="InterPro" id="IPR004477">
    <property type="entry name" value="ComEC_N"/>
</dbReference>
<comment type="subcellular location">
    <subcellularLocation>
        <location evidence="1">Cell membrane</location>
        <topology evidence="1">Multi-pass membrane protein</topology>
    </subcellularLocation>
</comment>
<dbReference type="Pfam" id="PF03772">
    <property type="entry name" value="Competence"/>
    <property type="match status" value="1"/>
</dbReference>
<keyword evidence="4 6" id="KW-1133">Transmembrane helix</keyword>
<keyword evidence="2" id="KW-1003">Cell membrane</keyword>
<feature type="domain" description="Metallo-beta-lactamase" evidence="7">
    <location>
        <begin position="536"/>
        <end position="747"/>
    </location>
</feature>
<accession>A0AAW4L0T2</accession>
<dbReference type="CDD" id="cd07731">
    <property type="entry name" value="ComA-like_MBL-fold"/>
    <property type="match status" value="1"/>
</dbReference>
<protein>
    <submittedName>
        <fullName evidence="8">DNA internalization-related competence protein ComEC/Rec2</fullName>
    </submittedName>
</protein>
<dbReference type="Proteomes" id="UP000811899">
    <property type="component" value="Unassembled WGS sequence"/>
</dbReference>
<dbReference type="InterPro" id="IPR025405">
    <property type="entry name" value="DUF4131"/>
</dbReference>
<proteinExistence type="predicted"/>
<feature type="transmembrane region" description="Helical" evidence="6">
    <location>
        <begin position="478"/>
        <end position="495"/>
    </location>
</feature>
<dbReference type="GO" id="GO:0030420">
    <property type="term" value="P:establishment of competence for transformation"/>
    <property type="evidence" value="ECO:0007669"/>
    <property type="project" value="InterPro"/>
</dbReference>
<feature type="transmembrane region" description="Helical" evidence="6">
    <location>
        <begin position="502"/>
        <end position="518"/>
    </location>
</feature>
<organism evidence="8 9">
    <name type="scientific">Geoanaerobacter pelophilus</name>
    <dbReference type="NCBI Taxonomy" id="60036"/>
    <lineage>
        <taxon>Bacteria</taxon>
        <taxon>Pseudomonadati</taxon>
        <taxon>Thermodesulfobacteriota</taxon>
        <taxon>Desulfuromonadia</taxon>
        <taxon>Geobacterales</taxon>
        <taxon>Geobacteraceae</taxon>
        <taxon>Geoanaerobacter</taxon>
    </lineage>
</organism>
<dbReference type="NCBIfam" id="TIGR00360">
    <property type="entry name" value="ComEC_N-term"/>
    <property type="match status" value="1"/>
</dbReference>
<evidence type="ECO:0000256" key="1">
    <source>
        <dbReference type="ARBA" id="ARBA00004651"/>
    </source>
</evidence>
<feature type="transmembrane region" description="Helical" evidence="6">
    <location>
        <begin position="246"/>
        <end position="268"/>
    </location>
</feature>
<feature type="transmembrane region" description="Helical" evidence="6">
    <location>
        <begin position="353"/>
        <end position="372"/>
    </location>
</feature>
<sequence>MEKPLLLPLVALMLGIGATSYLGSTLSYWIILPAVLSLLAGILFRRRPLLFIGISLLSLLWGSVAVTPHIKPQFPADHISRKLSESPVVVVGVICQRPQLKERSTRIFLEAESVDGVKTTGRIMITVVGRDLSVMTGDRIKLATRLREPRNYGIPGEYDFRRFLALQEIFVTGYLADAAGLELLQEKARFPLQRSIDDSARWLCRFIDSSVQPPESGVLKALLVGERGYVSTEIEELYSRTGVNHILSISGFHLGIMAFVIYQLLALIAGQSDRLLLYNIRWKLMLATVPFIVSYLLISGCAPATVRSVLMFSACFLALLLERETDSVNMLALAALVILAVNPETLFDISFQLSFLALWGILVIAPFLMGWYPGVRTGIWFRIFQFCAVSAAAIAATLLPVAYSFHRVSLIGLLSNFVAVPLLGYGAVVAGFAALLLAPLMPLFSQPLLAFAALLVSLSNQVMFWLDRIPQLPRFTPSALEVAISVLVLAVFTLIKTGRNRLTACLVLVSLAVWVRFGDSAADKDKLKVMFLSVGHGDSTFIRFPDGSTMLVDAGGSLYEDGFDAGERLIAPALWSLGVDRIDRMVLSHPHPDHIKGLLFIARNFRVSEFWESGYAYESPAYLQLRAVLDSRGVIKRTINGSVSPFITGGAIIEPLAPPRPAASGKAIAYHDLDVNEESLVFRLVLGRFSLLLTGDAGLESEANLLTSRQKLQSTVLKVAHHGSRNSSSLPFLKAASPQLAVISSGYGNNFHLPASETVADLKKQGSQVHRTDLDGSLELTVNPLTGSYNSRKYPPVRIDTY</sequence>
<evidence type="ECO:0000256" key="3">
    <source>
        <dbReference type="ARBA" id="ARBA00022692"/>
    </source>
</evidence>
<keyword evidence="3 6" id="KW-0812">Transmembrane</keyword>
<dbReference type="GO" id="GO:0005886">
    <property type="term" value="C:plasma membrane"/>
    <property type="evidence" value="ECO:0007669"/>
    <property type="project" value="UniProtKB-SubCell"/>
</dbReference>
<feature type="transmembrane region" description="Helical" evidence="6">
    <location>
        <begin position="422"/>
        <end position="441"/>
    </location>
</feature>
<name>A0AAW4L0T2_9BACT</name>
<dbReference type="InterPro" id="IPR001279">
    <property type="entry name" value="Metallo-B-lactamas"/>
</dbReference>
<gene>
    <name evidence="8" type="ORF">KI809_09170</name>
</gene>
<dbReference type="InterPro" id="IPR036866">
    <property type="entry name" value="RibonucZ/Hydroxyglut_hydro"/>
</dbReference>
<evidence type="ECO:0000256" key="2">
    <source>
        <dbReference type="ARBA" id="ARBA00022475"/>
    </source>
</evidence>
<evidence type="ECO:0000256" key="4">
    <source>
        <dbReference type="ARBA" id="ARBA00022989"/>
    </source>
</evidence>
<feature type="transmembrane region" description="Helical" evidence="6">
    <location>
        <begin position="379"/>
        <end position="402"/>
    </location>
</feature>
<evidence type="ECO:0000256" key="5">
    <source>
        <dbReference type="ARBA" id="ARBA00023136"/>
    </source>
</evidence>
<feature type="transmembrane region" description="Helical" evidence="6">
    <location>
        <begin position="27"/>
        <end position="44"/>
    </location>
</feature>
<evidence type="ECO:0000256" key="6">
    <source>
        <dbReference type="SAM" id="Phobius"/>
    </source>
</evidence>
<feature type="transmembrane region" description="Helical" evidence="6">
    <location>
        <begin position="280"/>
        <end position="298"/>
    </location>
</feature>
<evidence type="ECO:0000259" key="7">
    <source>
        <dbReference type="SMART" id="SM00849"/>
    </source>
</evidence>
<keyword evidence="5 6" id="KW-0472">Membrane</keyword>
<evidence type="ECO:0000313" key="8">
    <source>
        <dbReference type="EMBL" id="MBT0664468.1"/>
    </source>
</evidence>
<dbReference type="Gene3D" id="3.60.15.10">
    <property type="entry name" value="Ribonuclease Z/Hydroxyacylglutathione hydrolase-like"/>
    <property type="match status" value="1"/>
</dbReference>
<dbReference type="PANTHER" id="PTHR30619:SF1">
    <property type="entry name" value="RECOMBINATION PROTEIN 2"/>
    <property type="match status" value="1"/>
</dbReference>
<dbReference type="AlphaFoldDB" id="A0AAW4L0T2"/>
<keyword evidence="9" id="KW-1185">Reference proteome</keyword>
<feature type="transmembrane region" description="Helical" evidence="6">
    <location>
        <begin position="448"/>
        <end position="466"/>
    </location>
</feature>
<dbReference type="InterPro" id="IPR052159">
    <property type="entry name" value="Competence_DNA_uptake"/>
</dbReference>
<reference evidence="8 9" key="1">
    <citation type="submission" date="2021-05" db="EMBL/GenBank/DDBJ databases">
        <title>The draft genome of Geobacter pelophilus DSM 12255.</title>
        <authorList>
            <person name="Xu Z."/>
            <person name="Masuda Y."/>
            <person name="Itoh H."/>
            <person name="Senoo K."/>
        </authorList>
    </citation>
    <scope>NUCLEOTIDE SEQUENCE [LARGE SCALE GENOMIC DNA]</scope>
    <source>
        <strain evidence="8 9">DSM 12255</strain>
    </source>
</reference>
<dbReference type="SUPFAM" id="SSF56281">
    <property type="entry name" value="Metallo-hydrolase/oxidoreductase"/>
    <property type="match status" value="1"/>
</dbReference>
<dbReference type="NCBIfam" id="TIGR00361">
    <property type="entry name" value="ComEC_Rec2"/>
    <property type="match status" value="1"/>
</dbReference>
<dbReference type="Pfam" id="PF13567">
    <property type="entry name" value="DUF4131"/>
    <property type="match status" value="1"/>
</dbReference>